<accession>A0ABR2UET9</accession>
<gene>
    <name evidence="1" type="ORF">SUNI508_12160</name>
</gene>
<dbReference type="InterPro" id="IPR028241">
    <property type="entry name" value="RAVE2/Rogdi"/>
</dbReference>
<evidence type="ECO:0000313" key="2">
    <source>
        <dbReference type="Proteomes" id="UP001408356"/>
    </source>
</evidence>
<evidence type="ECO:0000313" key="1">
    <source>
        <dbReference type="EMBL" id="KAK9412965.1"/>
    </source>
</evidence>
<dbReference type="EMBL" id="JARVKF010000445">
    <property type="protein sequence ID" value="KAK9412965.1"/>
    <property type="molecule type" value="Genomic_DNA"/>
</dbReference>
<keyword evidence="2" id="KW-1185">Reference proteome</keyword>
<comment type="caution">
    <text evidence="1">The sequence shown here is derived from an EMBL/GenBank/DDBJ whole genome shotgun (WGS) entry which is preliminary data.</text>
</comment>
<reference evidence="1 2" key="1">
    <citation type="journal article" date="2024" name="J. Plant Pathol.">
        <title>Sequence and assembly of the genome of Seiridium unicorne, isolate CBS 538.82, causal agent of cypress canker disease.</title>
        <authorList>
            <person name="Scali E."/>
            <person name="Rocca G.D."/>
            <person name="Danti R."/>
            <person name="Garbelotto M."/>
            <person name="Barberini S."/>
            <person name="Baroncelli R."/>
            <person name="Emiliani G."/>
        </authorList>
    </citation>
    <scope>NUCLEOTIDE SEQUENCE [LARGE SCALE GENOMIC DNA]</scope>
    <source>
        <strain evidence="1 2">BM-138-508</strain>
    </source>
</reference>
<organism evidence="1 2">
    <name type="scientific">Seiridium unicorne</name>
    <dbReference type="NCBI Taxonomy" id="138068"/>
    <lineage>
        <taxon>Eukaryota</taxon>
        <taxon>Fungi</taxon>
        <taxon>Dikarya</taxon>
        <taxon>Ascomycota</taxon>
        <taxon>Pezizomycotina</taxon>
        <taxon>Sordariomycetes</taxon>
        <taxon>Xylariomycetidae</taxon>
        <taxon>Amphisphaeriales</taxon>
        <taxon>Sporocadaceae</taxon>
        <taxon>Seiridium</taxon>
    </lineage>
</organism>
<sequence length="405" mass="43879">MSVEVWPYVAPEQLKIEQDASLVSHAKQRVPQETMAQLLPSTHTAFSHTSTLLEELDEDWLLVPTYPRLVKELTPFIQARELNWLLSELQTTLKTLKTSLEETYALLAPIDPGSTLVVSTPRQEAVKGHVTRVGTRLVKGSIQLRLKTVPHQTLTLDPANPIHIPELTTLNTLLTQSVDILSFIVTESTSPSGGNGNNATAGVDPKFLSSQLRLLSEYLSESLFLIKGPQLIDQAQDPTADTAWTSSSVPPSCFNPPLPANISFYLTLQDASLVLFLRALEPADAPVAFGTKFALAIGTTRRLEHDEADRVFAFCPEGADAQSPITEAGSVRGTLHRTKSGGRGGGMGKGRGTETQVYVREKVRVESADPSLMSLSAKLGALGHTLLLARKNLAVVMGEEFDIGA</sequence>
<dbReference type="PANTHER" id="PTHR13618">
    <property type="entry name" value="LEUCINE ZIPPER CONTAINING TRANSCRIPTION FACTOR LZF1"/>
    <property type="match status" value="1"/>
</dbReference>
<dbReference type="Pfam" id="PF10259">
    <property type="entry name" value="Rogdi_lz"/>
    <property type="match status" value="1"/>
</dbReference>
<protein>
    <submittedName>
        <fullName evidence="1">RAVE subunit 2/Rogdi</fullName>
    </submittedName>
</protein>
<name>A0ABR2UET9_9PEZI</name>
<dbReference type="Proteomes" id="UP001408356">
    <property type="component" value="Unassembled WGS sequence"/>
</dbReference>
<dbReference type="PANTHER" id="PTHR13618:SF1">
    <property type="entry name" value="PROTEIN ROGDI HOMOLOG"/>
    <property type="match status" value="1"/>
</dbReference>
<proteinExistence type="predicted"/>